<keyword evidence="4 6" id="KW-0687">Ribonucleoprotein</keyword>
<protein>
    <recommendedName>
        <fullName evidence="5 6">Large ribosomal subunit protein uL10</fullName>
    </recommendedName>
</protein>
<dbReference type="InterPro" id="IPR043141">
    <property type="entry name" value="Ribosomal_uL10-like_sf"/>
</dbReference>
<dbReference type="HAMAP" id="MF_00362">
    <property type="entry name" value="Ribosomal_uL10"/>
    <property type="match status" value="1"/>
</dbReference>
<dbReference type="InterPro" id="IPR001790">
    <property type="entry name" value="Ribosomal_uL10"/>
</dbReference>
<evidence type="ECO:0000256" key="4">
    <source>
        <dbReference type="ARBA" id="ARBA00023274"/>
    </source>
</evidence>
<name>A0A953HSL1_9BACT</name>
<evidence type="ECO:0000313" key="8">
    <source>
        <dbReference type="Proteomes" id="UP000753961"/>
    </source>
</evidence>
<comment type="similarity">
    <text evidence="2 6">Belongs to the universal ribosomal protein uL10 family.</text>
</comment>
<dbReference type="Pfam" id="PF00466">
    <property type="entry name" value="Ribosomal_L10"/>
    <property type="match status" value="1"/>
</dbReference>
<dbReference type="Gene3D" id="6.10.250.290">
    <property type="match status" value="1"/>
</dbReference>
<comment type="function">
    <text evidence="1 6">Forms part of the ribosomal stalk, playing a central role in the interaction of the ribosome with GTP-bound translation factors.</text>
</comment>
<evidence type="ECO:0000256" key="6">
    <source>
        <dbReference type="HAMAP-Rule" id="MF_00362"/>
    </source>
</evidence>
<dbReference type="GO" id="GO:0005840">
    <property type="term" value="C:ribosome"/>
    <property type="evidence" value="ECO:0007669"/>
    <property type="project" value="UniProtKB-KW"/>
</dbReference>
<dbReference type="Gene3D" id="3.30.70.1730">
    <property type="match status" value="1"/>
</dbReference>
<dbReference type="EMBL" id="JAHVHU010000005">
    <property type="protein sequence ID" value="MBY5957620.1"/>
    <property type="molecule type" value="Genomic_DNA"/>
</dbReference>
<keyword evidence="3 6" id="KW-0689">Ribosomal protein</keyword>
<comment type="subunit">
    <text evidence="6">Part of the ribosomal stalk of the 50S ribosomal subunit. The N-terminus interacts with L11 and the large rRNA to form the base of the stalk. The C-terminus forms an elongated spine to which L12 dimers bind in a sequential fashion forming a multimeric L10(L12)X complex.</text>
</comment>
<keyword evidence="6" id="KW-0694">RNA-binding</keyword>
<dbReference type="InterPro" id="IPR047865">
    <property type="entry name" value="Ribosomal_uL10_bac_type"/>
</dbReference>
<evidence type="ECO:0000256" key="5">
    <source>
        <dbReference type="ARBA" id="ARBA00035202"/>
    </source>
</evidence>
<accession>A0A953HSL1</accession>
<dbReference type="SUPFAM" id="SSF160369">
    <property type="entry name" value="Ribosomal protein L10-like"/>
    <property type="match status" value="1"/>
</dbReference>
<dbReference type="NCBIfam" id="NF000955">
    <property type="entry name" value="PRK00099.1-1"/>
    <property type="match status" value="1"/>
</dbReference>
<dbReference type="InterPro" id="IPR022973">
    <property type="entry name" value="Ribosomal_uL10_bac"/>
</dbReference>
<keyword evidence="6" id="KW-0699">rRNA-binding</keyword>
<dbReference type="GO" id="GO:0070180">
    <property type="term" value="F:large ribosomal subunit rRNA binding"/>
    <property type="evidence" value="ECO:0007669"/>
    <property type="project" value="UniProtKB-UniRule"/>
</dbReference>
<proteinExistence type="inferred from homology"/>
<dbReference type="GO" id="GO:1990904">
    <property type="term" value="C:ribonucleoprotein complex"/>
    <property type="evidence" value="ECO:0007669"/>
    <property type="project" value="UniProtKB-KW"/>
</dbReference>
<evidence type="ECO:0000313" key="7">
    <source>
        <dbReference type="EMBL" id="MBY5957620.1"/>
    </source>
</evidence>
<dbReference type="RefSeq" id="WP_222579138.1">
    <property type="nucleotide sequence ID" value="NZ_JAHVHU010000005.1"/>
</dbReference>
<organism evidence="7 8">
    <name type="scientific">Membranihabitans marinus</name>
    <dbReference type="NCBI Taxonomy" id="1227546"/>
    <lineage>
        <taxon>Bacteria</taxon>
        <taxon>Pseudomonadati</taxon>
        <taxon>Bacteroidota</taxon>
        <taxon>Saprospiria</taxon>
        <taxon>Saprospirales</taxon>
        <taxon>Saprospiraceae</taxon>
        <taxon>Membranihabitans</taxon>
    </lineage>
</organism>
<gene>
    <name evidence="6 7" type="primary">rplJ</name>
    <name evidence="7" type="ORF">KUV50_05705</name>
</gene>
<evidence type="ECO:0000256" key="1">
    <source>
        <dbReference type="ARBA" id="ARBA00002633"/>
    </source>
</evidence>
<sequence>MTRAEKTQLIEDLAVQLKESEYFYITDSSALSVENVNKLRRQFFENGIQMKVVKNTLMRKALESLPEEKNIGGLYDSLKGPTSILFTEVANAPAKILKEFRKTHEKPVLKAAYIDTDVFIGDDQIGPLSELKSKEDLLGDVIGLLQSPAKNVLSALQSGSQTLAGLVKALEERGADN</sequence>
<dbReference type="GO" id="GO:0006412">
    <property type="term" value="P:translation"/>
    <property type="evidence" value="ECO:0007669"/>
    <property type="project" value="UniProtKB-UniRule"/>
</dbReference>
<dbReference type="AlphaFoldDB" id="A0A953HSL1"/>
<dbReference type="CDD" id="cd05797">
    <property type="entry name" value="Ribosomal_L10"/>
    <property type="match status" value="1"/>
</dbReference>
<dbReference type="PANTHER" id="PTHR11560">
    <property type="entry name" value="39S RIBOSOMAL PROTEIN L10, MITOCHONDRIAL"/>
    <property type="match status" value="1"/>
</dbReference>
<comment type="caution">
    <text evidence="7">The sequence shown here is derived from an EMBL/GenBank/DDBJ whole genome shotgun (WGS) entry which is preliminary data.</text>
</comment>
<keyword evidence="8" id="KW-1185">Reference proteome</keyword>
<evidence type="ECO:0000256" key="2">
    <source>
        <dbReference type="ARBA" id="ARBA00008889"/>
    </source>
</evidence>
<dbReference type="Proteomes" id="UP000753961">
    <property type="component" value="Unassembled WGS sequence"/>
</dbReference>
<reference evidence="7" key="1">
    <citation type="submission" date="2021-06" db="EMBL/GenBank/DDBJ databases">
        <title>44 bacteria genomes isolated from Dapeng, Shenzhen.</title>
        <authorList>
            <person name="Zheng W."/>
            <person name="Yu S."/>
            <person name="Huang Y."/>
        </authorList>
    </citation>
    <scope>NUCLEOTIDE SEQUENCE</scope>
    <source>
        <strain evidence="7">DP5N28-2</strain>
    </source>
</reference>
<evidence type="ECO:0000256" key="3">
    <source>
        <dbReference type="ARBA" id="ARBA00022980"/>
    </source>
</evidence>